<feature type="transmembrane region" description="Helical" evidence="5">
    <location>
        <begin position="359"/>
        <end position="380"/>
    </location>
</feature>
<evidence type="ECO:0000259" key="6">
    <source>
        <dbReference type="Pfam" id="PF04932"/>
    </source>
</evidence>
<dbReference type="PANTHER" id="PTHR37422">
    <property type="entry name" value="TEICHURONIC ACID BIOSYNTHESIS PROTEIN TUAE"/>
    <property type="match status" value="1"/>
</dbReference>
<dbReference type="InterPro" id="IPR051533">
    <property type="entry name" value="WaaL-like"/>
</dbReference>
<evidence type="ECO:0000313" key="8">
    <source>
        <dbReference type="Proteomes" id="UP000811545"/>
    </source>
</evidence>
<dbReference type="EMBL" id="QLTW01000114">
    <property type="protein sequence ID" value="MBT9145554.1"/>
    <property type="molecule type" value="Genomic_DNA"/>
</dbReference>
<feature type="transmembrane region" description="Helical" evidence="5">
    <location>
        <begin position="170"/>
        <end position="191"/>
    </location>
</feature>
<feature type="transmembrane region" description="Helical" evidence="5">
    <location>
        <begin position="116"/>
        <end position="136"/>
    </location>
</feature>
<evidence type="ECO:0000256" key="4">
    <source>
        <dbReference type="ARBA" id="ARBA00023136"/>
    </source>
</evidence>
<comment type="subcellular location">
    <subcellularLocation>
        <location evidence="1">Membrane</location>
        <topology evidence="1">Multi-pass membrane protein</topology>
    </subcellularLocation>
</comment>
<feature type="transmembrane region" description="Helical" evidence="5">
    <location>
        <begin position="221"/>
        <end position="238"/>
    </location>
</feature>
<proteinExistence type="predicted"/>
<evidence type="ECO:0000256" key="1">
    <source>
        <dbReference type="ARBA" id="ARBA00004141"/>
    </source>
</evidence>
<dbReference type="InterPro" id="IPR007016">
    <property type="entry name" value="O-antigen_ligase-rel_domated"/>
</dbReference>
<evidence type="ECO:0000256" key="2">
    <source>
        <dbReference type="ARBA" id="ARBA00022692"/>
    </source>
</evidence>
<reference evidence="7 8" key="1">
    <citation type="journal article" date="2021" name="bioRxiv">
        <title>Unique metabolic strategies in Hadean analogues reveal hints for primordial physiology.</title>
        <authorList>
            <person name="Nobu M.K."/>
            <person name="Nakai R."/>
            <person name="Tamazawa S."/>
            <person name="Mori H."/>
            <person name="Toyoda A."/>
            <person name="Ijiri A."/>
            <person name="Suzuki S."/>
            <person name="Kurokawa K."/>
            <person name="Kamagata Y."/>
            <person name="Tamaki H."/>
        </authorList>
    </citation>
    <scope>NUCLEOTIDE SEQUENCE [LARGE SCALE GENOMIC DNA]</scope>
    <source>
        <strain evidence="7">BS525</strain>
    </source>
</reference>
<accession>A0A9E2BM73</accession>
<dbReference type="Proteomes" id="UP000811545">
    <property type="component" value="Unassembled WGS sequence"/>
</dbReference>
<feature type="transmembrane region" description="Helical" evidence="5">
    <location>
        <begin position="400"/>
        <end position="418"/>
    </location>
</feature>
<keyword evidence="2 5" id="KW-0812">Transmembrane</keyword>
<keyword evidence="4 5" id="KW-0472">Membrane</keyword>
<protein>
    <recommendedName>
        <fullName evidence="6">O-antigen ligase-related domain-containing protein</fullName>
    </recommendedName>
</protein>
<evidence type="ECO:0000256" key="3">
    <source>
        <dbReference type="ARBA" id="ARBA00022989"/>
    </source>
</evidence>
<evidence type="ECO:0000313" key="7">
    <source>
        <dbReference type="EMBL" id="MBT9145554.1"/>
    </source>
</evidence>
<sequence>MSKPKMALMSILKNIILALQPFFAVLIYSSILLGTPPLWLSWLIVLVPLLVRYKTTGQLGRKTPFDLPILIFIIGIITGLIVSSNRTISLQAFHTFLASLFVFYSIVSNYKYKKGYWISLGGVIVICFLSVTIYTFTDGGGRVVEFNRWLWDLANSQPDLNLRNYLGHNYVLTINWTGSALAIGLPLLLALALYKGLIYIRIVSAVLFLALFTLHLLNASAVGWISSIFGLTFVLTFWKPWFFSIILVLIGIGGYFSSFLWHQTTWFSQLFPVGSLIARIDFWNKTINLLKDHPFSGLGLGMWFKLFNSQYNTGVISPHNTYLQLYSDTGLIGFAGLLLGLVIFIKLLRYVLKTDQKPYWFGALMGFYGGFISAIINGLLEVTTSQTLTQSGNPSFTYIYLPYLWVWLGFMVVAYLRLTTNPTVIQIVPQ</sequence>
<dbReference type="AlphaFoldDB" id="A0A9E2BM73"/>
<feature type="domain" description="O-antigen ligase-related" evidence="6">
    <location>
        <begin position="207"/>
        <end position="337"/>
    </location>
</feature>
<feature type="transmembrane region" description="Helical" evidence="5">
    <location>
        <begin position="245"/>
        <end position="262"/>
    </location>
</feature>
<comment type="caution">
    <text evidence="7">The sequence shown here is derived from an EMBL/GenBank/DDBJ whole genome shotgun (WGS) entry which is preliminary data.</text>
</comment>
<dbReference type="PANTHER" id="PTHR37422:SF13">
    <property type="entry name" value="LIPOPOLYSACCHARIDE BIOSYNTHESIS PROTEIN PA4999-RELATED"/>
    <property type="match status" value="1"/>
</dbReference>
<organism evidence="7 8">
    <name type="scientific">Psychracetigena formicireducens</name>
    <dbReference type="NCBI Taxonomy" id="2986056"/>
    <lineage>
        <taxon>Bacteria</taxon>
        <taxon>Bacillati</taxon>
        <taxon>Candidatus Lithacetigenota</taxon>
        <taxon>Candidatus Psychracetigena</taxon>
    </lineage>
</organism>
<dbReference type="Pfam" id="PF04932">
    <property type="entry name" value="Wzy_C"/>
    <property type="match status" value="1"/>
</dbReference>
<evidence type="ECO:0000256" key="5">
    <source>
        <dbReference type="SAM" id="Phobius"/>
    </source>
</evidence>
<name>A0A9E2BM73_PSYF1</name>
<gene>
    <name evidence="7" type="ORF">DDT42_01426</name>
</gene>
<dbReference type="GO" id="GO:0016020">
    <property type="term" value="C:membrane"/>
    <property type="evidence" value="ECO:0007669"/>
    <property type="project" value="UniProtKB-SubCell"/>
</dbReference>
<feature type="transmembrane region" description="Helical" evidence="5">
    <location>
        <begin position="198"/>
        <end position="215"/>
    </location>
</feature>
<feature type="transmembrane region" description="Helical" evidence="5">
    <location>
        <begin position="88"/>
        <end position="107"/>
    </location>
</feature>
<feature type="transmembrane region" description="Helical" evidence="5">
    <location>
        <begin position="65"/>
        <end position="82"/>
    </location>
</feature>
<feature type="transmembrane region" description="Helical" evidence="5">
    <location>
        <begin position="331"/>
        <end position="352"/>
    </location>
</feature>
<keyword evidence="3 5" id="KW-1133">Transmembrane helix</keyword>